<dbReference type="SUPFAM" id="SSF50729">
    <property type="entry name" value="PH domain-like"/>
    <property type="match status" value="1"/>
</dbReference>
<dbReference type="SUPFAM" id="SSF47031">
    <property type="entry name" value="Second domain of FERM"/>
    <property type="match status" value="1"/>
</dbReference>
<feature type="compositionally biased region" description="Basic and acidic residues" evidence="4">
    <location>
        <begin position="451"/>
        <end position="465"/>
    </location>
</feature>
<dbReference type="GO" id="GO:0005886">
    <property type="term" value="C:plasma membrane"/>
    <property type="evidence" value="ECO:0007669"/>
    <property type="project" value="UniProtKB-SubCell"/>
</dbReference>
<evidence type="ECO:0000256" key="2">
    <source>
        <dbReference type="ARBA" id="ARBA00022475"/>
    </source>
</evidence>
<organism evidence="6 7">
    <name type="scientific">Calicophoron daubneyi</name>
    <name type="common">Rumen fluke</name>
    <name type="synonym">Paramphistomum daubneyi</name>
    <dbReference type="NCBI Taxonomy" id="300641"/>
    <lineage>
        <taxon>Eukaryota</taxon>
        <taxon>Metazoa</taxon>
        <taxon>Spiralia</taxon>
        <taxon>Lophotrochozoa</taxon>
        <taxon>Platyhelminthes</taxon>
        <taxon>Trematoda</taxon>
        <taxon>Digenea</taxon>
        <taxon>Plagiorchiida</taxon>
        <taxon>Pronocephalata</taxon>
        <taxon>Paramphistomoidea</taxon>
        <taxon>Paramphistomidae</taxon>
        <taxon>Calicophoron</taxon>
    </lineage>
</organism>
<dbReference type="PRINTS" id="PR00935">
    <property type="entry name" value="BAND41"/>
</dbReference>
<evidence type="ECO:0000256" key="3">
    <source>
        <dbReference type="ARBA" id="ARBA00023136"/>
    </source>
</evidence>
<dbReference type="SMART" id="SM00295">
    <property type="entry name" value="B41"/>
    <property type="match status" value="1"/>
</dbReference>
<dbReference type="PROSITE" id="PS50057">
    <property type="entry name" value="FERM_3"/>
    <property type="match status" value="1"/>
</dbReference>
<dbReference type="PIRSF" id="PIRSF002305">
    <property type="entry name" value="ERM"/>
    <property type="match status" value="1"/>
</dbReference>
<dbReference type="InterPro" id="IPR019749">
    <property type="entry name" value="Band_41_domain"/>
</dbReference>
<evidence type="ECO:0000256" key="4">
    <source>
        <dbReference type="SAM" id="MobiDB-lite"/>
    </source>
</evidence>
<dbReference type="Proteomes" id="UP001497525">
    <property type="component" value="Unassembled WGS sequence"/>
</dbReference>
<dbReference type="CDD" id="cd14473">
    <property type="entry name" value="FERM_B-lobe"/>
    <property type="match status" value="1"/>
</dbReference>
<feature type="region of interest" description="Disordered" evidence="4">
    <location>
        <begin position="451"/>
        <end position="470"/>
    </location>
</feature>
<dbReference type="InterPro" id="IPR019747">
    <property type="entry name" value="FERM_CS"/>
</dbReference>
<dbReference type="PRINTS" id="PR00661">
    <property type="entry name" value="ERMFAMILY"/>
</dbReference>
<proteinExistence type="predicted"/>
<dbReference type="Gene3D" id="3.10.20.90">
    <property type="entry name" value="Phosphatidylinositol 3-kinase Catalytic Subunit, Chain A, domain 1"/>
    <property type="match status" value="1"/>
</dbReference>
<evidence type="ECO:0000313" key="6">
    <source>
        <dbReference type="EMBL" id="CAL5139832.1"/>
    </source>
</evidence>
<dbReference type="InterPro" id="IPR011174">
    <property type="entry name" value="ERM"/>
</dbReference>
<dbReference type="Pfam" id="PF09380">
    <property type="entry name" value="FERM_C"/>
    <property type="match status" value="1"/>
</dbReference>
<dbReference type="InterPro" id="IPR029071">
    <property type="entry name" value="Ubiquitin-like_domsf"/>
</dbReference>
<keyword evidence="3" id="KW-0472">Membrane</keyword>
<keyword evidence="2" id="KW-1003">Cell membrane</keyword>
<dbReference type="AlphaFoldDB" id="A0AAV2TTR8"/>
<dbReference type="InterPro" id="IPR035963">
    <property type="entry name" value="FERM_2"/>
</dbReference>
<dbReference type="Gene3D" id="1.20.5.450">
    <property type="match status" value="1"/>
</dbReference>
<dbReference type="Pfam" id="PF00769">
    <property type="entry name" value="ERM_C"/>
    <property type="match status" value="1"/>
</dbReference>
<dbReference type="InterPro" id="IPR011259">
    <property type="entry name" value="ERM_C_dom"/>
</dbReference>
<evidence type="ECO:0000256" key="1">
    <source>
        <dbReference type="ARBA" id="ARBA00004202"/>
    </source>
</evidence>
<dbReference type="Gene3D" id="2.30.29.30">
    <property type="entry name" value="Pleckstrin-homology domain (PH domain)/Phosphotyrosine-binding domain (PTB)"/>
    <property type="match status" value="1"/>
</dbReference>
<dbReference type="InterPro" id="IPR018979">
    <property type="entry name" value="FERM_N"/>
</dbReference>
<dbReference type="SMART" id="SM01196">
    <property type="entry name" value="FERM_C"/>
    <property type="match status" value="1"/>
</dbReference>
<feature type="domain" description="FERM" evidence="5">
    <location>
        <begin position="1"/>
        <end position="296"/>
    </location>
</feature>
<evidence type="ECO:0000313" key="7">
    <source>
        <dbReference type="Proteomes" id="UP001497525"/>
    </source>
</evidence>
<accession>A0AAV2TTR8</accession>
<dbReference type="SUPFAM" id="SSF48678">
    <property type="entry name" value="Moesin tail domain"/>
    <property type="match status" value="1"/>
</dbReference>
<dbReference type="Gene3D" id="1.20.80.10">
    <property type="match status" value="1"/>
</dbReference>
<sequence length="551" mass="65136">MVVKLHHVQVTTPESVLEFNLKHNSTGHVLLSQVCSTIGLREVWPFGLQYTDMKGTVKWVKLDRKIKPQSKSKDARLNFEFRVKFYPEEVSEELIQDITQRLFYYEVKKRIISGDIYCSADTALLLASYQAVVRYGKYDPDTHQRGYLKIANYIPDHILKQYNLTHEEWEAKISKWHEQHGEMSKLDAIMEYLKVAQDLDMYGVTYFPIKNSKDTNLWLGVDALGLNIYEFDDKLTPKISFPWNETRKLEYHGHKFIVRPTDKTSKELTFFCDSASTCKQILSLCTGNHELYITRRGPDTIELQQMKAQAKEAKNAREMERERLLAERRARELVEERYAKMEQALQEQEVAYELSQAALTDYQKKVKELEAQLEEERRAQLELQAMQQRLEEVNRKLTEQSAATEEERVRYAAEREKVMQEIQQQKQQLEAQKEEKKAIQEQLQQVLREKEEETKRLNKEKHDSAEQELTTCEGLIQPENTRQAMTATDLDYAKRLEMMKRDLEAARDRRKLHQVDIRYEENVNRGMDKYRTLHAIRQGNTKMRVEQFESM</sequence>
<dbReference type="EMBL" id="CAXLJL010000667">
    <property type="protein sequence ID" value="CAL5139832.1"/>
    <property type="molecule type" value="Genomic_DNA"/>
</dbReference>
<comment type="caution">
    <text evidence="6">The sequence shown here is derived from an EMBL/GenBank/DDBJ whole genome shotgun (WGS) entry which is preliminary data.</text>
</comment>
<evidence type="ECO:0000259" key="5">
    <source>
        <dbReference type="PROSITE" id="PS50057"/>
    </source>
</evidence>
<dbReference type="InterPro" id="IPR018980">
    <property type="entry name" value="FERM_PH-like_C"/>
</dbReference>
<dbReference type="GO" id="GO:0003779">
    <property type="term" value="F:actin binding"/>
    <property type="evidence" value="ECO:0007669"/>
    <property type="project" value="InterPro"/>
</dbReference>
<reference evidence="6" key="1">
    <citation type="submission" date="2024-06" db="EMBL/GenBank/DDBJ databases">
        <authorList>
            <person name="Liu X."/>
            <person name="Lenzi L."/>
            <person name="Haldenby T S."/>
            <person name="Uol C."/>
        </authorList>
    </citation>
    <scope>NUCLEOTIDE SEQUENCE</scope>
</reference>
<dbReference type="CDD" id="cd13194">
    <property type="entry name" value="FERM_C_ERM"/>
    <property type="match status" value="1"/>
</dbReference>
<dbReference type="InterPro" id="IPR014352">
    <property type="entry name" value="FERM/acyl-CoA-bd_prot_sf"/>
</dbReference>
<dbReference type="Gene3D" id="6.10.360.10">
    <property type="match status" value="1"/>
</dbReference>
<dbReference type="PANTHER" id="PTHR23281">
    <property type="entry name" value="MERLIN/MOESIN/EZRIN/RADIXIN"/>
    <property type="match status" value="1"/>
</dbReference>
<dbReference type="SUPFAM" id="SSF54236">
    <property type="entry name" value="Ubiquitin-like"/>
    <property type="match status" value="1"/>
</dbReference>
<dbReference type="InterPro" id="IPR011993">
    <property type="entry name" value="PH-like_dom_sf"/>
</dbReference>
<name>A0AAV2TTR8_CALDB</name>
<dbReference type="InterPro" id="IPR000299">
    <property type="entry name" value="FERM_domain"/>
</dbReference>
<dbReference type="PROSITE" id="PS00661">
    <property type="entry name" value="FERM_2"/>
    <property type="match status" value="1"/>
</dbReference>
<dbReference type="InterPro" id="IPR008954">
    <property type="entry name" value="Moesin_tail_sf"/>
</dbReference>
<dbReference type="InterPro" id="IPR041789">
    <property type="entry name" value="ERM_FERM_C"/>
</dbReference>
<dbReference type="InterPro" id="IPR019748">
    <property type="entry name" value="FERM_central"/>
</dbReference>
<comment type="subcellular location">
    <subcellularLocation>
        <location evidence="1">Cell membrane</location>
        <topology evidence="1">Peripheral membrane protein</topology>
    </subcellularLocation>
</comment>
<dbReference type="InterPro" id="IPR000798">
    <property type="entry name" value="Ez/rad/moesin-like"/>
</dbReference>
<protein>
    <recommendedName>
        <fullName evidence="5">FERM domain-containing protein</fullName>
    </recommendedName>
</protein>
<dbReference type="Pfam" id="PF00373">
    <property type="entry name" value="FERM_M"/>
    <property type="match status" value="1"/>
</dbReference>
<gene>
    <name evidence="6" type="ORF">CDAUBV1_LOCUS15032</name>
</gene>
<dbReference type="Pfam" id="PF09379">
    <property type="entry name" value="FERM_N"/>
    <property type="match status" value="1"/>
</dbReference>